<dbReference type="HOGENOM" id="CLU_005316_0_1_9"/>
<keyword evidence="8 13" id="KW-0949">S-adenosyl-L-methionine</keyword>
<dbReference type="PATRIC" id="fig|213810.4.peg.756"/>
<dbReference type="Pfam" id="PF22458">
    <property type="entry name" value="RsmF-B_ferredox"/>
    <property type="match status" value="1"/>
</dbReference>
<keyword evidence="4" id="KW-0963">Cytoplasm</keyword>
<comment type="subcellular location">
    <subcellularLocation>
        <location evidence="2">Cytoplasm</location>
    </subcellularLocation>
</comment>
<dbReference type="PANTHER" id="PTHR22807">
    <property type="entry name" value="NOP2 YEAST -RELATED NOL1/NOP2/FMU SUN DOMAIN-CONTAINING"/>
    <property type="match status" value="1"/>
</dbReference>
<feature type="binding site" evidence="13">
    <location>
        <position position="305"/>
    </location>
    <ligand>
        <name>S-adenosyl-L-methionine</name>
        <dbReference type="ChEBI" id="CHEBI:59789"/>
    </ligand>
</feature>
<comment type="similarity">
    <text evidence="13">Belongs to the class I-like SAM-binding methyltransferase superfamily. RsmB/NOP family.</text>
</comment>
<evidence type="ECO:0000256" key="10">
    <source>
        <dbReference type="ARBA" id="ARBA00030399"/>
    </source>
</evidence>
<dbReference type="PANTHER" id="PTHR22807:SF53">
    <property type="entry name" value="RIBOSOMAL RNA SMALL SUBUNIT METHYLTRANSFERASE B-RELATED"/>
    <property type="match status" value="1"/>
</dbReference>
<dbReference type="InterPro" id="IPR006027">
    <property type="entry name" value="NusB_RsmB_TIM44"/>
</dbReference>
<feature type="binding site" evidence="13">
    <location>
        <begin position="254"/>
        <end position="260"/>
    </location>
    <ligand>
        <name>S-adenosyl-L-methionine</name>
        <dbReference type="ChEBI" id="CHEBI:59789"/>
    </ligand>
</feature>
<dbReference type="BioCyc" id="RCHA213810:RUM_RS04065-MONOMER"/>
<dbReference type="Gene3D" id="3.40.50.150">
    <property type="entry name" value="Vaccinia Virus protein VP39"/>
    <property type="match status" value="1"/>
</dbReference>
<dbReference type="PROSITE" id="PS51686">
    <property type="entry name" value="SAM_MT_RSMB_NOP"/>
    <property type="match status" value="1"/>
</dbReference>
<evidence type="ECO:0000313" key="16">
    <source>
        <dbReference type="Proteomes" id="UP000007054"/>
    </source>
</evidence>
<feature type="active site" description="Nucleophile" evidence="13">
    <location>
        <position position="374"/>
    </location>
</feature>
<evidence type="ECO:0000256" key="7">
    <source>
        <dbReference type="ARBA" id="ARBA00022679"/>
    </source>
</evidence>
<feature type="binding site" evidence="13">
    <location>
        <position position="322"/>
    </location>
    <ligand>
        <name>S-adenosyl-L-methionine</name>
        <dbReference type="ChEBI" id="CHEBI:59789"/>
    </ligand>
</feature>
<name>D4LBM7_RUMC1</name>
<dbReference type="GO" id="GO:0005737">
    <property type="term" value="C:cytoplasm"/>
    <property type="evidence" value="ECO:0007669"/>
    <property type="project" value="UniProtKB-SubCell"/>
</dbReference>
<accession>D4LBM7</accession>
<evidence type="ECO:0000256" key="6">
    <source>
        <dbReference type="ARBA" id="ARBA00022603"/>
    </source>
</evidence>
<dbReference type="SUPFAM" id="SSF53335">
    <property type="entry name" value="S-adenosyl-L-methionine-dependent methyltransferases"/>
    <property type="match status" value="1"/>
</dbReference>
<feature type="binding site" evidence="13">
    <location>
        <position position="278"/>
    </location>
    <ligand>
        <name>S-adenosyl-L-methionine</name>
        <dbReference type="ChEBI" id="CHEBI:59789"/>
    </ligand>
</feature>
<dbReference type="InterPro" id="IPR049560">
    <property type="entry name" value="MeTrfase_RsmB-F_NOP2_cat"/>
</dbReference>
<dbReference type="GeneID" id="83155621"/>
<evidence type="ECO:0000256" key="3">
    <source>
        <dbReference type="ARBA" id="ARBA00012140"/>
    </source>
</evidence>
<dbReference type="RefSeq" id="WP_015557929.1">
    <property type="nucleotide sequence ID" value="NC_021039.1"/>
</dbReference>
<evidence type="ECO:0000256" key="9">
    <source>
        <dbReference type="ARBA" id="ARBA00022884"/>
    </source>
</evidence>
<dbReference type="EC" id="2.1.1.176" evidence="3"/>
<dbReference type="InterPro" id="IPR001678">
    <property type="entry name" value="MeTrfase_RsmB-F_NOP2_dom"/>
</dbReference>
<evidence type="ECO:0000256" key="11">
    <source>
        <dbReference type="ARBA" id="ARBA00031088"/>
    </source>
</evidence>
<dbReference type="STRING" id="213810.RUM_08410"/>
<dbReference type="CDD" id="cd02440">
    <property type="entry name" value="AdoMet_MTases"/>
    <property type="match status" value="1"/>
</dbReference>
<dbReference type="AlphaFoldDB" id="D4LBM7"/>
<dbReference type="Pfam" id="PF01189">
    <property type="entry name" value="Methyltr_RsmB-F"/>
    <property type="match status" value="1"/>
</dbReference>
<evidence type="ECO:0000256" key="2">
    <source>
        <dbReference type="ARBA" id="ARBA00004496"/>
    </source>
</evidence>
<dbReference type="InterPro" id="IPR054728">
    <property type="entry name" value="RsmB-like_ferredoxin"/>
</dbReference>
<dbReference type="GO" id="GO:0003723">
    <property type="term" value="F:RNA binding"/>
    <property type="evidence" value="ECO:0007669"/>
    <property type="project" value="UniProtKB-UniRule"/>
</dbReference>
<dbReference type="InterPro" id="IPR004573">
    <property type="entry name" value="rRNA_ssu_MeTfrase_B"/>
</dbReference>
<comment type="function">
    <text evidence="1">Specifically methylates the cytosine at position 967 (m5C967) of 16S rRNA.</text>
</comment>
<protein>
    <recommendedName>
        <fullName evidence="3">16S rRNA (cytosine(967)-C(5))-methyltransferase</fullName>
        <ecNumber evidence="3">2.1.1.176</ecNumber>
    </recommendedName>
    <alternativeName>
        <fullName evidence="10">16S rRNA m5C967 methyltransferase</fullName>
    </alternativeName>
    <alternativeName>
        <fullName evidence="11">rRNA (cytosine-C(5)-)-methyltransferase RsmB</fullName>
    </alternativeName>
</protein>
<dbReference type="InterPro" id="IPR023267">
    <property type="entry name" value="RCMT"/>
</dbReference>
<comment type="catalytic activity">
    <reaction evidence="12">
        <text>cytidine(967) in 16S rRNA + S-adenosyl-L-methionine = 5-methylcytidine(967) in 16S rRNA + S-adenosyl-L-homocysteine + H(+)</text>
        <dbReference type="Rhea" id="RHEA:42748"/>
        <dbReference type="Rhea" id="RHEA-COMP:10219"/>
        <dbReference type="Rhea" id="RHEA-COMP:10220"/>
        <dbReference type="ChEBI" id="CHEBI:15378"/>
        <dbReference type="ChEBI" id="CHEBI:57856"/>
        <dbReference type="ChEBI" id="CHEBI:59789"/>
        <dbReference type="ChEBI" id="CHEBI:74483"/>
        <dbReference type="ChEBI" id="CHEBI:82748"/>
        <dbReference type="EC" id="2.1.1.176"/>
    </reaction>
</comment>
<evidence type="ECO:0000256" key="4">
    <source>
        <dbReference type="ARBA" id="ARBA00022490"/>
    </source>
</evidence>
<keyword evidence="7 13" id="KW-0808">Transferase</keyword>
<dbReference type="KEGG" id="rch:RUM_08410"/>
<reference evidence="15" key="1">
    <citation type="submission" date="2010-03" db="EMBL/GenBank/DDBJ databases">
        <title>The genome sequence of Ruminococcus sp. 18P13.</title>
        <authorList>
            <consortium name="metaHIT consortium -- http://www.metahit.eu/"/>
            <person name="Pajon A."/>
            <person name="Turner K."/>
            <person name="Parkhill J."/>
            <person name="Bernalier A."/>
        </authorList>
    </citation>
    <scope>NUCLEOTIDE SEQUENCE [LARGE SCALE GENOMIC DNA]</scope>
    <source>
        <strain evidence="15">Type strain: 18P13</strain>
    </source>
</reference>
<keyword evidence="5" id="KW-0698">rRNA processing</keyword>
<evidence type="ECO:0000256" key="1">
    <source>
        <dbReference type="ARBA" id="ARBA00002724"/>
    </source>
</evidence>
<dbReference type="NCBIfam" id="NF011494">
    <property type="entry name" value="PRK14902.1"/>
    <property type="match status" value="1"/>
</dbReference>
<dbReference type="GO" id="GO:0006355">
    <property type="term" value="P:regulation of DNA-templated transcription"/>
    <property type="evidence" value="ECO:0007669"/>
    <property type="project" value="InterPro"/>
</dbReference>
<dbReference type="GO" id="GO:0008649">
    <property type="term" value="F:rRNA methyltransferase activity"/>
    <property type="evidence" value="ECO:0007669"/>
    <property type="project" value="InterPro"/>
</dbReference>
<proteinExistence type="inferred from homology"/>
<gene>
    <name evidence="15" type="ordered locus">RUM_08410</name>
</gene>
<sequence length="434" mass="47844">MGAELVFCVRLLDKTFGAQGYSNIALDRALRDSDLNPQQKSRVSALYYGVIERLPELDYVLSRYSKKPPEKLDPTVRNLLRCGVYQLAHMRIPDNAAVNECVNACKKLRYTSASGFVNAVLRGFVRDGKQIPVPKDPALRRQVQYCAPDWLIKQLSSEYGESVMDALLTDALGRPPVTLRRNPLAGDASAFLRAMGEISVEKHPLLPDCYRVQGGDVTRTDAFAQGMFHVQDLASQLCCLALDPQLGDTVLDLCAAPGGKSFTLAELMEDRGQLYAFDLHTNRVKLIAQGAQRLHLQCVHARTGDASLHNPELPQADRVLCDVPCSGLGVIRRKPEIKYKDPAAFTGLPPVQAKILENAAHYVKPGGYLVYSTCTLSRAENDGVVDGFLQQHPEFEGVSFLETLGEPFGNWKVTLHPGCLGSDGFFMAKLKRAR</sequence>
<dbReference type="Pfam" id="PF01029">
    <property type="entry name" value="NusB"/>
    <property type="match status" value="1"/>
</dbReference>
<keyword evidence="9 13" id="KW-0694">RNA-binding</keyword>
<evidence type="ECO:0000259" key="14">
    <source>
        <dbReference type="PROSITE" id="PS51686"/>
    </source>
</evidence>
<keyword evidence="16" id="KW-1185">Reference proteome</keyword>
<dbReference type="Proteomes" id="UP000007054">
    <property type="component" value="Chromosome"/>
</dbReference>
<evidence type="ECO:0000256" key="5">
    <source>
        <dbReference type="ARBA" id="ARBA00022552"/>
    </source>
</evidence>
<keyword evidence="6 13" id="KW-0489">Methyltransferase</keyword>
<feature type="domain" description="SAM-dependent MTase RsmB/NOP-type" evidence="14">
    <location>
        <begin position="167"/>
        <end position="433"/>
    </location>
</feature>
<evidence type="ECO:0000256" key="8">
    <source>
        <dbReference type="ARBA" id="ARBA00022691"/>
    </source>
</evidence>
<evidence type="ECO:0000256" key="13">
    <source>
        <dbReference type="PROSITE-ProRule" id="PRU01023"/>
    </source>
</evidence>
<evidence type="ECO:0000313" key="15">
    <source>
        <dbReference type="EMBL" id="CBL17022.1"/>
    </source>
</evidence>
<dbReference type="InterPro" id="IPR035926">
    <property type="entry name" value="NusB-like_sf"/>
</dbReference>
<dbReference type="NCBIfam" id="TIGR00563">
    <property type="entry name" value="rsmB"/>
    <property type="match status" value="1"/>
</dbReference>
<dbReference type="PRINTS" id="PR02008">
    <property type="entry name" value="RCMTFAMILY"/>
</dbReference>
<evidence type="ECO:0000256" key="12">
    <source>
        <dbReference type="ARBA" id="ARBA00047283"/>
    </source>
</evidence>
<dbReference type="Gene3D" id="1.10.940.10">
    <property type="entry name" value="NusB-like"/>
    <property type="match status" value="1"/>
</dbReference>
<dbReference type="InterPro" id="IPR029063">
    <property type="entry name" value="SAM-dependent_MTases_sf"/>
</dbReference>
<dbReference type="SUPFAM" id="SSF48013">
    <property type="entry name" value="NusB-like"/>
    <property type="match status" value="1"/>
</dbReference>
<reference evidence="15" key="2">
    <citation type="submission" date="2010-03" db="EMBL/GenBank/DDBJ databases">
        <authorList>
            <person name="Pajon A."/>
        </authorList>
    </citation>
    <scope>NUCLEOTIDE SEQUENCE</scope>
    <source>
        <strain evidence="15">Type strain: 18P13</strain>
    </source>
</reference>
<dbReference type="EMBL" id="FP929052">
    <property type="protein sequence ID" value="CBL17022.1"/>
    <property type="molecule type" value="Genomic_DNA"/>
</dbReference>
<organism evidence="15 16">
    <name type="scientific">Ruminococcus champanellensis (strain DSM 18848 / JCM 17042 / KCTC 15320 / 18P13)</name>
    <dbReference type="NCBI Taxonomy" id="213810"/>
    <lineage>
        <taxon>Bacteria</taxon>
        <taxon>Bacillati</taxon>
        <taxon>Bacillota</taxon>
        <taxon>Clostridia</taxon>
        <taxon>Eubacteriales</taxon>
        <taxon>Oscillospiraceae</taxon>
        <taxon>Ruminococcus</taxon>
    </lineage>
</organism>